<reference evidence="2" key="1">
    <citation type="journal article" date="2022" name="Cell">
        <title>Repeat-based holocentromeres influence genome architecture and karyotype evolution.</title>
        <authorList>
            <person name="Hofstatter P.G."/>
            <person name="Thangavel G."/>
            <person name="Lux T."/>
            <person name="Neumann P."/>
            <person name="Vondrak T."/>
            <person name="Novak P."/>
            <person name="Zhang M."/>
            <person name="Costa L."/>
            <person name="Castellani M."/>
            <person name="Scott A."/>
            <person name="Toegelov H."/>
            <person name="Fuchs J."/>
            <person name="Mata-Sucre Y."/>
            <person name="Dias Y."/>
            <person name="Vanzela A.L.L."/>
            <person name="Huettel B."/>
            <person name="Almeida C.C.S."/>
            <person name="Simkova H."/>
            <person name="Souza G."/>
            <person name="Pedrosa-Harand A."/>
            <person name="Macas J."/>
            <person name="Mayer K.F.X."/>
            <person name="Houben A."/>
            <person name="Marques A."/>
        </authorList>
    </citation>
    <scope>NUCLEOTIDE SEQUENCE</scope>
    <source>
        <strain evidence="2">RhyBre1mFocal</strain>
    </source>
</reference>
<dbReference type="AlphaFoldDB" id="A0A9Q0C7V1"/>
<protein>
    <recommendedName>
        <fullName evidence="1">KIB1-4 beta-propeller domain-containing protein</fullName>
    </recommendedName>
</protein>
<comment type="caution">
    <text evidence="2">The sequence shown here is derived from an EMBL/GenBank/DDBJ whole genome shotgun (WGS) entry which is preliminary data.</text>
</comment>
<name>A0A9Q0C7V1_9POAL</name>
<sequence length="360" mass="41721">MVANKALQRDWSSLPPELLNLFAKKLHEISDFLRFRAVCTAWYSSTNITDLPLQFPWILEKRRDPLEADLCFYSVPFGKIYTINAPKFFGKHIFMLSNGYICVFMHIDWDSLGKHTFHEALLNPLTNHEIPIPAYSFGLSASFIKPWQNQMGFHMVCTGHLADQKLKLLSYHIGQSNWCELTLASAERNWNIFHLSGMLFMVERESGSTKVVDIATDTLAFVIPPIEGYSPKGRTYIVDACGDILRVFQHYDISEGLYHYWFDVQRLDISRSSSPRWIKVKCIGNQALFVDVFDCFVLCASDFAGIRANCIYSLMKIYQGMHKEYLYRVERIDIETGAREHVPCHLKEPDRWFVPSLRHL</sequence>
<keyword evidence="3" id="KW-1185">Reference proteome</keyword>
<evidence type="ECO:0000259" key="1">
    <source>
        <dbReference type="Pfam" id="PF03478"/>
    </source>
</evidence>
<dbReference type="InterPro" id="IPR005174">
    <property type="entry name" value="KIB1-4_b-propeller"/>
</dbReference>
<feature type="domain" description="KIB1-4 beta-propeller" evidence="1">
    <location>
        <begin position="72"/>
        <end position="314"/>
    </location>
</feature>
<organism evidence="2 3">
    <name type="scientific">Rhynchospora breviuscula</name>
    <dbReference type="NCBI Taxonomy" id="2022672"/>
    <lineage>
        <taxon>Eukaryota</taxon>
        <taxon>Viridiplantae</taxon>
        <taxon>Streptophyta</taxon>
        <taxon>Embryophyta</taxon>
        <taxon>Tracheophyta</taxon>
        <taxon>Spermatophyta</taxon>
        <taxon>Magnoliopsida</taxon>
        <taxon>Liliopsida</taxon>
        <taxon>Poales</taxon>
        <taxon>Cyperaceae</taxon>
        <taxon>Cyperoideae</taxon>
        <taxon>Rhynchosporeae</taxon>
        <taxon>Rhynchospora</taxon>
    </lineage>
</organism>
<gene>
    <name evidence="2" type="ORF">LUZ63_013076</name>
</gene>
<dbReference type="Pfam" id="PF03478">
    <property type="entry name" value="Beta-prop_KIB1-4"/>
    <property type="match status" value="1"/>
</dbReference>
<proteinExistence type="predicted"/>
<dbReference type="PANTHER" id="PTHR33165">
    <property type="entry name" value="F-BOX DOMAIN CONTAINING PROTEIN-LIKE-RELATED"/>
    <property type="match status" value="1"/>
</dbReference>
<dbReference type="OrthoDB" id="642536at2759"/>
<evidence type="ECO:0000313" key="2">
    <source>
        <dbReference type="EMBL" id="KAJ1688921.1"/>
    </source>
</evidence>
<evidence type="ECO:0000313" key="3">
    <source>
        <dbReference type="Proteomes" id="UP001151287"/>
    </source>
</evidence>
<accession>A0A9Q0C7V1</accession>
<dbReference type="Proteomes" id="UP001151287">
    <property type="component" value="Unassembled WGS sequence"/>
</dbReference>
<dbReference type="EMBL" id="JAMQYH010000004">
    <property type="protein sequence ID" value="KAJ1688921.1"/>
    <property type="molecule type" value="Genomic_DNA"/>
</dbReference>